<accession>A0AAV8YJ76</accession>
<keyword evidence="2" id="KW-1185">Reference proteome</keyword>
<dbReference type="EMBL" id="JAPWTK010000096">
    <property type="protein sequence ID" value="KAJ8950705.1"/>
    <property type="molecule type" value="Genomic_DNA"/>
</dbReference>
<dbReference type="AlphaFoldDB" id="A0AAV8YJ76"/>
<evidence type="ECO:0000313" key="2">
    <source>
        <dbReference type="Proteomes" id="UP001162162"/>
    </source>
</evidence>
<dbReference type="Proteomes" id="UP001162162">
    <property type="component" value="Unassembled WGS sequence"/>
</dbReference>
<sequence>AEQLSQGILALNHEQKTLCSEAARSTLSSTRLCQRLFIFKRYFIALSRVPHSVGFDHYVARKSSSKPASLDPATGLARVGSRAALNFSFAFLRRAWRLGEDMDLCSELLNESLEALRMLPVATLFEQNKVSPVWL</sequence>
<feature type="non-terminal residue" evidence="1">
    <location>
        <position position="135"/>
    </location>
</feature>
<proteinExistence type="predicted"/>
<gene>
    <name evidence="1" type="ORF">NQ318_012785</name>
</gene>
<evidence type="ECO:0000313" key="1">
    <source>
        <dbReference type="EMBL" id="KAJ8950705.1"/>
    </source>
</evidence>
<reference evidence="1" key="1">
    <citation type="journal article" date="2023" name="Insect Mol. Biol.">
        <title>Genome sequencing provides insights into the evolution of gene families encoding plant cell wall-degrading enzymes in longhorned beetles.</title>
        <authorList>
            <person name="Shin N.R."/>
            <person name="Okamura Y."/>
            <person name="Kirsch R."/>
            <person name="Pauchet Y."/>
        </authorList>
    </citation>
    <scope>NUCLEOTIDE SEQUENCE</scope>
    <source>
        <strain evidence="1">AMC_N1</strain>
    </source>
</reference>
<protein>
    <submittedName>
        <fullName evidence="1">Uncharacterized protein</fullName>
    </submittedName>
</protein>
<name>A0AAV8YJ76_9CUCU</name>
<comment type="caution">
    <text evidence="1">The sequence shown here is derived from an EMBL/GenBank/DDBJ whole genome shotgun (WGS) entry which is preliminary data.</text>
</comment>
<organism evidence="1 2">
    <name type="scientific">Aromia moschata</name>
    <dbReference type="NCBI Taxonomy" id="1265417"/>
    <lineage>
        <taxon>Eukaryota</taxon>
        <taxon>Metazoa</taxon>
        <taxon>Ecdysozoa</taxon>
        <taxon>Arthropoda</taxon>
        <taxon>Hexapoda</taxon>
        <taxon>Insecta</taxon>
        <taxon>Pterygota</taxon>
        <taxon>Neoptera</taxon>
        <taxon>Endopterygota</taxon>
        <taxon>Coleoptera</taxon>
        <taxon>Polyphaga</taxon>
        <taxon>Cucujiformia</taxon>
        <taxon>Chrysomeloidea</taxon>
        <taxon>Cerambycidae</taxon>
        <taxon>Cerambycinae</taxon>
        <taxon>Callichromatini</taxon>
        <taxon>Aromia</taxon>
    </lineage>
</organism>
<feature type="non-terminal residue" evidence="1">
    <location>
        <position position="1"/>
    </location>
</feature>